<keyword evidence="3" id="KW-0479">Metal-binding</keyword>
<evidence type="ECO:0000256" key="8">
    <source>
        <dbReference type="SAM" id="MobiDB-lite"/>
    </source>
</evidence>
<accession>A0A067PK94</accession>
<dbReference type="EMBL" id="KL197726">
    <property type="protein sequence ID" value="KDQ55234.1"/>
    <property type="molecule type" value="Genomic_DNA"/>
</dbReference>
<proteinExistence type="inferred from homology"/>
<dbReference type="Proteomes" id="UP000027265">
    <property type="component" value="Unassembled WGS sequence"/>
</dbReference>
<name>A0A067PK94_9AGAM</name>
<keyword evidence="10" id="KW-1185">Reference proteome</keyword>
<feature type="compositionally biased region" description="Pro residues" evidence="8">
    <location>
        <begin position="120"/>
        <end position="129"/>
    </location>
</feature>
<dbReference type="GO" id="GO:0005634">
    <property type="term" value="C:nucleus"/>
    <property type="evidence" value="ECO:0007669"/>
    <property type="project" value="UniProtKB-SubCell"/>
</dbReference>
<dbReference type="PANTHER" id="PTHR14738">
    <property type="entry name" value="ZINC FINGER CCCH DOMAIN-CONTAINING PROTEIN 14"/>
    <property type="match status" value="1"/>
</dbReference>
<evidence type="ECO:0000256" key="3">
    <source>
        <dbReference type="ARBA" id="ARBA00022723"/>
    </source>
</evidence>
<feature type="region of interest" description="Disordered" evidence="8">
    <location>
        <begin position="599"/>
        <end position="669"/>
    </location>
</feature>
<comment type="similarity">
    <text evidence="2">Belongs to the ZC3H14 family.</text>
</comment>
<organism evidence="9 10">
    <name type="scientific">Jaapia argillacea MUCL 33604</name>
    <dbReference type="NCBI Taxonomy" id="933084"/>
    <lineage>
        <taxon>Eukaryota</taxon>
        <taxon>Fungi</taxon>
        <taxon>Dikarya</taxon>
        <taxon>Basidiomycota</taxon>
        <taxon>Agaricomycotina</taxon>
        <taxon>Agaricomycetes</taxon>
        <taxon>Agaricomycetidae</taxon>
        <taxon>Jaapiales</taxon>
        <taxon>Jaapiaceae</taxon>
        <taxon>Jaapia</taxon>
    </lineage>
</organism>
<feature type="compositionally biased region" description="Pro residues" evidence="8">
    <location>
        <begin position="95"/>
        <end position="107"/>
    </location>
</feature>
<dbReference type="GO" id="GO:0005737">
    <property type="term" value="C:cytoplasm"/>
    <property type="evidence" value="ECO:0007669"/>
    <property type="project" value="TreeGrafter"/>
</dbReference>
<gene>
    <name evidence="9" type="ORF">JAAARDRAFT_196086</name>
</gene>
<dbReference type="GO" id="GO:0008143">
    <property type="term" value="F:poly(A) binding"/>
    <property type="evidence" value="ECO:0007669"/>
    <property type="project" value="InterPro"/>
</dbReference>
<dbReference type="Gene3D" id="1.10.340.40">
    <property type="entry name" value="Nuclear abundant poly(A) RNA-bind protein 2, N-terminal domain"/>
    <property type="match status" value="1"/>
</dbReference>
<sequence>MAFGLEISSERAAALQIAIQEELTKRGYSPDADPVMAEYITIMIINNKTAEQISSELEDLIGSDFDRSFTEWLFAEASKGAPESPLPATAAIAPVPVPVPTPQPIPTSIPSEPSSRELPPHLPARPPNGPRIYTQALSHLTPTSQAQKRTASARSPSPLGPNKTRRTDLPTGPRAMARDGVSAPSTSRSLLDRVGGRSGPGPAGRNARMNDEIQARIDNITSNSHSPPLPIPDQQQQQAAAMMAAGGFPPGMDMNAMAAAAGMAANPLVLQEMMMNQMAMMAQMMGAMGVMNPGAMGGFGMQGMDGGMFNGMPQQQQQQQQQQVPQQQMQGGQRGKGGRGGMSGRGRRGGHSSSSNFTSAQIQEIPDDSTQPTGAPEQNGVPIVAPTPKPASTTPTTTTPSRTGFVPPDRPQSPTLCKFSLKCTNPLCRYSHPSPVATTESGVVLSNDPCEAGRECKDKDCVKGHVSPAVLNGTSLFYSLSAIPLYRTYADFDYDVPTAPDTIKPTTHFTPTPAQSQTHNQIPCRYGLNCTRQTSGCPYTHPSRPSHSQPSFPTQCRFGASCTRATCPFTHPEGRVLPTMFHKGLSSSAPLVNVSTPETGTMGGSGSQNRSVTFNVGGKGKAGGEKGEKEELERKMKELEERKREVEDAVAVKEAQAKKDENKPVPVGA</sequence>
<keyword evidence="4" id="KW-0677">Repeat</keyword>
<dbReference type="GO" id="GO:0043488">
    <property type="term" value="P:regulation of mRNA stability"/>
    <property type="evidence" value="ECO:0007669"/>
    <property type="project" value="InterPro"/>
</dbReference>
<keyword evidence="7" id="KW-0539">Nucleus</keyword>
<feature type="compositionally biased region" description="Low complexity" evidence="8">
    <location>
        <begin position="310"/>
        <end position="331"/>
    </location>
</feature>
<dbReference type="AlphaFoldDB" id="A0A067PK94"/>
<evidence type="ECO:0000313" key="9">
    <source>
        <dbReference type="EMBL" id="KDQ55234.1"/>
    </source>
</evidence>
<evidence type="ECO:0000256" key="6">
    <source>
        <dbReference type="ARBA" id="ARBA00022833"/>
    </source>
</evidence>
<feature type="region of interest" description="Disordered" evidence="8">
    <location>
        <begin position="302"/>
        <end position="411"/>
    </location>
</feature>
<dbReference type="PANTHER" id="PTHR14738:SF29">
    <property type="entry name" value="ZINC FINGER CCCH DOMAIN-CONTAINING PROTEIN 14"/>
    <property type="match status" value="1"/>
</dbReference>
<dbReference type="InterPro" id="IPR040366">
    <property type="entry name" value="Nab2/ZC3H14"/>
</dbReference>
<feature type="compositionally biased region" description="Polar residues" evidence="8">
    <location>
        <begin position="351"/>
        <end position="373"/>
    </location>
</feature>
<dbReference type="Pfam" id="PF14608">
    <property type="entry name" value="zf-CCCH_2"/>
    <property type="match status" value="3"/>
</dbReference>
<evidence type="ECO:0000256" key="4">
    <source>
        <dbReference type="ARBA" id="ARBA00022737"/>
    </source>
</evidence>
<dbReference type="STRING" id="933084.A0A067PK94"/>
<evidence type="ECO:0000313" key="10">
    <source>
        <dbReference type="Proteomes" id="UP000027265"/>
    </source>
</evidence>
<evidence type="ECO:0000256" key="7">
    <source>
        <dbReference type="ARBA" id="ARBA00023242"/>
    </source>
</evidence>
<evidence type="ECO:0000256" key="1">
    <source>
        <dbReference type="ARBA" id="ARBA00004123"/>
    </source>
</evidence>
<evidence type="ECO:0000256" key="2">
    <source>
        <dbReference type="ARBA" id="ARBA00008423"/>
    </source>
</evidence>
<feature type="region of interest" description="Disordered" evidence="8">
    <location>
        <begin position="93"/>
        <end position="209"/>
    </location>
</feature>
<keyword evidence="6" id="KW-0862">Zinc</keyword>
<dbReference type="OrthoDB" id="438553at2759"/>
<dbReference type="InterPro" id="IPR043094">
    <property type="entry name" value="Nab2/ZC3H14_N_sf"/>
</dbReference>
<protein>
    <recommendedName>
        <fullName evidence="11">C3H1-type domain-containing protein</fullName>
    </recommendedName>
</protein>
<evidence type="ECO:0000256" key="5">
    <source>
        <dbReference type="ARBA" id="ARBA00022771"/>
    </source>
</evidence>
<feature type="compositionally biased region" description="Gly residues" evidence="8">
    <location>
        <begin position="332"/>
        <end position="344"/>
    </location>
</feature>
<feature type="compositionally biased region" description="Low complexity" evidence="8">
    <location>
        <begin position="390"/>
        <end position="403"/>
    </location>
</feature>
<keyword evidence="5" id="KW-0863">Zinc-finger</keyword>
<dbReference type="Gene3D" id="4.10.1000.40">
    <property type="match status" value="2"/>
</dbReference>
<dbReference type="GO" id="GO:0008270">
    <property type="term" value="F:zinc ion binding"/>
    <property type="evidence" value="ECO:0007669"/>
    <property type="project" value="UniProtKB-KW"/>
</dbReference>
<dbReference type="HOGENOM" id="CLU_031482_0_0_1"/>
<evidence type="ECO:0008006" key="11">
    <source>
        <dbReference type="Google" id="ProtNLM"/>
    </source>
</evidence>
<feature type="compositionally biased region" description="Polar residues" evidence="8">
    <location>
        <begin position="135"/>
        <end position="155"/>
    </location>
</feature>
<reference evidence="10" key="1">
    <citation type="journal article" date="2014" name="Proc. Natl. Acad. Sci. U.S.A.">
        <title>Extensive sampling of basidiomycete genomes demonstrates inadequacy of the white-rot/brown-rot paradigm for wood decay fungi.</title>
        <authorList>
            <person name="Riley R."/>
            <person name="Salamov A.A."/>
            <person name="Brown D.W."/>
            <person name="Nagy L.G."/>
            <person name="Floudas D."/>
            <person name="Held B.W."/>
            <person name="Levasseur A."/>
            <person name="Lombard V."/>
            <person name="Morin E."/>
            <person name="Otillar R."/>
            <person name="Lindquist E.A."/>
            <person name="Sun H."/>
            <person name="LaButti K.M."/>
            <person name="Schmutz J."/>
            <person name="Jabbour D."/>
            <person name="Luo H."/>
            <person name="Baker S.E."/>
            <person name="Pisabarro A.G."/>
            <person name="Walton J.D."/>
            <person name="Blanchette R.A."/>
            <person name="Henrissat B."/>
            <person name="Martin F."/>
            <person name="Cullen D."/>
            <person name="Hibbett D.S."/>
            <person name="Grigoriev I.V."/>
        </authorList>
    </citation>
    <scope>NUCLEOTIDE SEQUENCE [LARGE SCALE GENOMIC DNA]</scope>
    <source>
        <strain evidence="10">MUCL 33604</strain>
    </source>
</reference>
<feature type="compositionally biased region" description="Basic and acidic residues" evidence="8">
    <location>
        <begin position="622"/>
        <end position="663"/>
    </location>
</feature>
<comment type="subcellular location">
    <subcellularLocation>
        <location evidence="1">Nucleus</location>
    </subcellularLocation>
</comment>
<dbReference type="InParanoid" id="A0A067PK94"/>